<proteinExistence type="inferred from homology"/>
<keyword evidence="10" id="KW-1185">Reference proteome</keyword>
<accession>A0ABU3SBR6</accession>
<comment type="caution">
    <text evidence="9">The sequence shown here is derived from an EMBL/GenBank/DDBJ whole genome shotgun (WGS) entry which is preliminary data.</text>
</comment>
<dbReference type="InterPro" id="IPR027417">
    <property type="entry name" value="P-loop_NTPase"/>
</dbReference>
<evidence type="ECO:0000256" key="3">
    <source>
        <dbReference type="ARBA" id="ARBA00022741"/>
    </source>
</evidence>
<dbReference type="InterPro" id="IPR003593">
    <property type="entry name" value="AAA+_ATPase"/>
</dbReference>
<evidence type="ECO:0000256" key="2">
    <source>
        <dbReference type="ARBA" id="ARBA00022448"/>
    </source>
</evidence>
<evidence type="ECO:0000313" key="9">
    <source>
        <dbReference type="EMBL" id="MDU0342126.1"/>
    </source>
</evidence>
<comment type="similarity">
    <text evidence="1">Belongs to the ABC transporter superfamily.</text>
</comment>
<gene>
    <name evidence="9" type="primary">ccmA</name>
    <name evidence="9" type="ORF">RKE40_19700</name>
</gene>
<evidence type="ECO:0000256" key="6">
    <source>
        <dbReference type="ARBA" id="ARBA00022967"/>
    </source>
</evidence>
<dbReference type="Pfam" id="PF00005">
    <property type="entry name" value="ABC_tran"/>
    <property type="match status" value="1"/>
</dbReference>
<keyword evidence="3" id="KW-0547">Nucleotide-binding</keyword>
<evidence type="ECO:0000256" key="4">
    <source>
        <dbReference type="ARBA" id="ARBA00022748"/>
    </source>
</evidence>
<dbReference type="PANTHER" id="PTHR43499">
    <property type="entry name" value="ABC TRANSPORTER I FAMILY MEMBER 1"/>
    <property type="match status" value="1"/>
</dbReference>
<keyword evidence="4" id="KW-0201">Cytochrome c-type biogenesis</keyword>
<evidence type="ECO:0000256" key="7">
    <source>
        <dbReference type="ARBA" id="ARBA00023136"/>
    </source>
</evidence>
<dbReference type="SUPFAM" id="SSF52540">
    <property type="entry name" value="P-loop containing nucleoside triphosphate hydrolases"/>
    <property type="match status" value="1"/>
</dbReference>
<dbReference type="InterPro" id="IPR003439">
    <property type="entry name" value="ABC_transporter-like_ATP-bd"/>
</dbReference>
<evidence type="ECO:0000313" key="10">
    <source>
        <dbReference type="Proteomes" id="UP001254257"/>
    </source>
</evidence>
<protein>
    <submittedName>
        <fullName evidence="9">Heme ABC exporter ATP-binding protein CcmA</fullName>
    </submittedName>
</protein>
<organism evidence="9 10">
    <name type="scientific">Bosea rubneri</name>
    <dbReference type="NCBI Taxonomy" id="3075434"/>
    <lineage>
        <taxon>Bacteria</taxon>
        <taxon>Pseudomonadati</taxon>
        <taxon>Pseudomonadota</taxon>
        <taxon>Alphaproteobacteria</taxon>
        <taxon>Hyphomicrobiales</taxon>
        <taxon>Boseaceae</taxon>
        <taxon>Bosea</taxon>
    </lineage>
</organism>
<dbReference type="RefSeq" id="WP_316019921.1">
    <property type="nucleotide sequence ID" value="NZ_JAWDID010000034.1"/>
</dbReference>
<feature type="domain" description="ABC transporter" evidence="8">
    <location>
        <begin position="16"/>
        <end position="207"/>
    </location>
</feature>
<keyword evidence="6" id="KW-1278">Translocase</keyword>
<evidence type="ECO:0000256" key="1">
    <source>
        <dbReference type="ARBA" id="ARBA00005417"/>
    </source>
</evidence>
<keyword evidence="7" id="KW-0472">Membrane</keyword>
<dbReference type="NCBIfam" id="TIGR01189">
    <property type="entry name" value="ccmA"/>
    <property type="match status" value="1"/>
</dbReference>
<dbReference type="GO" id="GO:0005524">
    <property type="term" value="F:ATP binding"/>
    <property type="evidence" value="ECO:0007669"/>
    <property type="project" value="UniProtKB-KW"/>
</dbReference>
<dbReference type="Gene3D" id="3.40.50.300">
    <property type="entry name" value="P-loop containing nucleotide triphosphate hydrolases"/>
    <property type="match status" value="1"/>
</dbReference>
<dbReference type="InterPro" id="IPR005895">
    <property type="entry name" value="ABC_transptr_haem_export_CcmA"/>
</dbReference>
<name>A0ABU3SBR6_9HYPH</name>
<dbReference type="EMBL" id="JAWDID010000034">
    <property type="protein sequence ID" value="MDU0342126.1"/>
    <property type="molecule type" value="Genomic_DNA"/>
</dbReference>
<reference evidence="9 10" key="1">
    <citation type="submission" date="2023-09" db="EMBL/GenBank/DDBJ databases">
        <title>Whole genome shotgun sequencing (WGS) of Bosea sp. ZW T0_25, isolated from stored onions (Allium cepa).</title>
        <authorList>
            <person name="Stoll D.A."/>
            <person name="Huch M."/>
        </authorList>
    </citation>
    <scope>NUCLEOTIDE SEQUENCE [LARGE SCALE GENOMIC DNA]</scope>
    <source>
        <strain evidence="9 10">ZW T0_25</strain>
    </source>
</reference>
<sequence>MSDLSESSARFPPFGVDVTDLSCRRGGRMIFEGVGFRLGNGEAVALTGRNGAGKSSLIAMLCGRLRPEAGTIRLEGLGETPLTEAAHLVGHRDGLKSALTATENLRFAQDLLGGATATPEQALEAVGLPHVGVLPVGYLSAGQRRRVALARLLVAARPIWLLDEPAAALDVNAQAMLIGLMQEHLAAGGAILAATHGPLGIDAARELRIGP</sequence>
<dbReference type="SMART" id="SM00382">
    <property type="entry name" value="AAA"/>
    <property type="match status" value="1"/>
</dbReference>
<dbReference type="PROSITE" id="PS00211">
    <property type="entry name" value="ABC_TRANSPORTER_1"/>
    <property type="match status" value="1"/>
</dbReference>
<evidence type="ECO:0000256" key="5">
    <source>
        <dbReference type="ARBA" id="ARBA00022840"/>
    </source>
</evidence>
<evidence type="ECO:0000259" key="8">
    <source>
        <dbReference type="PROSITE" id="PS50893"/>
    </source>
</evidence>
<keyword evidence="5 9" id="KW-0067">ATP-binding</keyword>
<dbReference type="PROSITE" id="PS50893">
    <property type="entry name" value="ABC_TRANSPORTER_2"/>
    <property type="match status" value="1"/>
</dbReference>
<dbReference type="InterPro" id="IPR017871">
    <property type="entry name" value="ABC_transporter-like_CS"/>
</dbReference>
<keyword evidence="2" id="KW-0813">Transport</keyword>
<dbReference type="Proteomes" id="UP001254257">
    <property type="component" value="Unassembled WGS sequence"/>
</dbReference>
<dbReference type="PANTHER" id="PTHR43499:SF1">
    <property type="entry name" value="ABC TRANSPORTER I FAMILY MEMBER 1"/>
    <property type="match status" value="1"/>
</dbReference>